<feature type="domain" description="RCK C-terminal" evidence="9">
    <location>
        <begin position="282"/>
        <end position="366"/>
    </location>
</feature>
<protein>
    <submittedName>
        <fullName evidence="10">Putative transporter</fullName>
    </submittedName>
</protein>
<feature type="transmembrane region" description="Helical" evidence="8">
    <location>
        <begin position="64"/>
        <end position="85"/>
    </location>
</feature>
<dbReference type="InterPro" id="IPR006512">
    <property type="entry name" value="YidE_YbjL"/>
</dbReference>
<feature type="transmembrane region" description="Helical" evidence="8">
    <location>
        <begin position="469"/>
        <end position="489"/>
    </location>
</feature>
<dbReference type="PANTHER" id="PTHR30445:SF3">
    <property type="entry name" value="TRANSPORT PROTEIN YIDE-RELATED"/>
    <property type="match status" value="1"/>
</dbReference>
<feature type="transmembrane region" description="Helical" evidence="8">
    <location>
        <begin position="402"/>
        <end position="421"/>
    </location>
</feature>
<evidence type="ECO:0000256" key="6">
    <source>
        <dbReference type="ARBA" id="ARBA00022989"/>
    </source>
</evidence>
<dbReference type="Pfam" id="PF06826">
    <property type="entry name" value="Asp-Al_Ex"/>
    <property type="match status" value="2"/>
</dbReference>
<dbReference type="GO" id="GO:0005886">
    <property type="term" value="C:plasma membrane"/>
    <property type="evidence" value="ECO:0007669"/>
    <property type="project" value="UniProtKB-SubCell"/>
</dbReference>
<evidence type="ECO:0000256" key="8">
    <source>
        <dbReference type="SAM" id="Phobius"/>
    </source>
</evidence>
<feature type="transmembrane region" description="Helical" evidence="8">
    <location>
        <begin position="162"/>
        <end position="182"/>
    </location>
</feature>
<accession>A0A388SEM1</accession>
<keyword evidence="11" id="KW-1185">Reference proteome</keyword>
<evidence type="ECO:0000313" key="11">
    <source>
        <dbReference type="Proteomes" id="UP000266091"/>
    </source>
</evidence>
<comment type="caution">
    <text evidence="10">The sequence shown here is derived from an EMBL/GenBank/DDBJ whole genome shotgun (WGS) entry which is preliminary data.</text>
</comment>
<feature type="transmembrane region" description="Helical" evidence="8">
    <location>
        <begin position="442"/>
        <end position="463"/>
    </location>
</feature>
<keyword evidence="3" id="KW-0813">Transport</keyword>
<gene>
    <name evidence="10" type="ORF">MESMUL_21860</name>
</gene>
<dbReference type="AlphaFoldDB" id="A0A388SEM1"/>
<evidence type="ECO:0000256" key="4">
    <source>
        <dbReference type="ARBA" id="ARBA00022475"/>
    </source>
</evidence>
<keyword evidence="6 8" id="KW-1133">Transmembrane helix</keyword>
<feature type="transmembrane region" description="Helical" evidence="8">
    <location>
        <begin position="12"/>
        <end position="29"/>
    </location>
</feature>
<evidence type="ECO:0000256" key="7">
    <source>
        <dbReference type="ARBA" id="ARBA00023136"/>
    </source>
</evidence>
<dbReference type="NCBIfam" id="NF003007">
    <property type="entry name" value="PRK03818.1"/>
    <property type="match status" value="1"/>
</dbReference>
<name>A0A388SEM1_9BURK</name>
<dbReference type="RefSeq" id="WP_116271029.1">
    <property type="nucleotide sequence ID" value="NZ_BHWA01000001.1"/>
</dbReference>
<evidence type="ECO:0000256" key="2">
    <source>
        <dbReference type="ARBA" id="ARBA00009854"/>
    </source>
</evidence>
<feature type="transmembrane region" description="Helical" evidence="8">
    <location>
        <begin position="501"/>
        <end position="522"/>
    </location>
</feature>
<feature type="transmembrane region" description="Helical" evidence="8">
    <location>
        <begin position="376"/>
        <end position="396"/>
    </location>
</feature>
<sequence>MTWLSDLLFNPSGFSHGMVVYSFVIALGLTLGRMKVFGVSLGSTWVLFLGLILSWLGLQVNPDLIAFFKNFGLILFVFFIGLQVGPSFFATFRNGGWGLNGLTLFGVLLSLAVTIGLFFIFKGDISLAQMMGVHFGAVTSTPGLGATQEALHAMGNHTDITVGYACAYPVAIIAMILAILFLKKAFHVDIAAEDEAWAEHQMKFSPAPIYYHVTVTNKALDGRTLKELRDIIDRPFICSRILHDALITSPTANCQVHLGDKLRIVSNKDAKLSVVSFFGEEDTTIDLATEHSPLMAQSIRVTRSAMNGVRIEQLHLSHLDGVNITRVTRSGVQFFPYNSLQLQMGDSLYCVGPKNSLARLADLMGNQTKSLDRPNVIALFIGILFGVILGNLPIAIPGMPAPVMLGLAGGPLIAAILLSYYGPRIHLVTYMTNSANLMLRQWGVSFYLASIGLSAGVPFFKAFEEGIGFLYMGLGLVITVIPMIAIAVVGRKFMHLNFHTICGLMAGTSTNTAVLAFAGTLSEKSTAVIAYSNIYPSAMFLRIISGQIVLVMLWAYL</sequence>
<keyword evidence="7 8" id="KW-0472">Membrane</keyword>
<dbReference type="EMBL" id="BGZJ01000002">
    <property type="protein sequence ID" value="GBO94832.1"/>
    <property type="molecule type" value="Genomic_DNA"/>
</dbReference>
<dbReference type="SUPFAM" id="SSF116726">
    <property type="entry name" value="TrkA C-terminal domain-like"/>
    <property type="match status" value="1"/>
</dbReference>
<evidence type="ECO:0000256" key="5">
    <source>
        <dbReference type="ARBA" id="ARBA00022692"/>
    </source>
</evidence>
<dbReference type="NCBIfam" id="TIGR01625">
    <property type="entry name" value="YidE_YbjL_dupl"/>
    <property type="match status" value="2"/>
</dbReference>
<evidence type="ECO:0000259" key="9">
    <source>
        <dbReference type="PROSITE" id="PS51202"/>
    </source>
</evidence>
<dbReference type="GO" id="GO:0008324">
    <property type="term" value="F:monoatomic cation transmembrane transporter activity"/>
    <property type="evidence" value="ECO:0007669"/>
    <property type="project" value="InterPro"/>
</dbReference>
<comment type="similarity">
    <text evidence="2">Belongs to the AAE transporter (TC 2.A.81) family.</text>
</comment>
<keyword evidence="5 8" id="KW-0812">Transmembrane</keyword>
<evidence type="ECO:0000313" key="10">
    <source>
        <dbReference type="EMBL" id="GBO94832.1"/>
    </source>
</evidence>
<keyword evidence="4" id="KW-1003">Cell membrane</keyword>
<reference evidence="10 11" key="1">
    <citation type="journal article" date="2018" name="Int. J. Syst. Evol. Microbiol.">
        <title>Mesosutterella multiformis gen. nov., sp. nov., a member of the family Sutterellaceae and Sutterella megalosphaeroides sp. nov., isolated from human faeces.</title>
        <authorList>
            <person name="Sakamoto M."/>
            <person name="Ikeyama N."/>
            <person name="Kunihiro T."/>
            <person name="Iino T."/>
            <person name="Yuki M."/>
            <person name="Ohkuma M."/>
        </authorList>
    </citation>
    <scope>NUCLEOTIDE SEQUENCE [LARGE SCALE GENOMIC DNA]</scope>
    <source>
        <strain evidence="10 11">4NBBH2</strain>
    </source>
</reference>
<proteinExistence type="inferred from homology"/>
<accession>A0A401LHL2</accession>
<dbReference type="Gene3D" id="3.30.70.1450">
    <property type="entry name" value="Regulator of K+ conductance, C-terminal domain"/>
    <property type="match status" value="1"/>
</dbReference>
<feature type="transmembrane region" description="Helical" evidence="8">
    <location>
        <begin position="97"/>
        <end position="121"/>
    </location>
</feature>
<dbReference type="InterPro" id="IPR006037">
    <property type="entry name" value="RCK_C"/>
</dbReference>
<dbReference type="Proteomes" id="UP000266091">
    <property type="component" value="Unassembled WGS sequence"/>
</dbReference>
<dbReference type="PANTHER" id="PTHR30445">
    <property type="entry name" value="K(+)_H(+) ANTIPORTER SUBUNIT KHTT"/>
    <property type="match status" value="1"/>
</dbReference>
<comment type="subcellular location">
    <subcellularLocation>
        <location evidence="1">Cell membrane</location>
        <topology evidence="1">Multi-pass membrane protein</topology>
    </subcellularLocation>
</comment>
<dbReference type="InterPro" id="IPR036721">
    <property type="entry name" value="RCK_C_sf"/>
</dbReference>
<feature type="transmembrane region" description="Helical" evidence="8">
    <location>
        <begin position="534"/>
        <end position="556"/>
    </location>
</feature>
<evidence type="ECO:0000256" key="1">
    <source>
        <dbReference type="ARBA" id="ARBA00004651"/>
    </source>
</evidence>
<dbReference type="InterPro" id="IPR050144">
    <property type="entry name" value="AAE_transporter"/>
</dbReference>
<dbReference type="OrthoDB" id="9155749at2"/>
<feature type="transmembrane region" description="Helical" evidence="8">
    <location>
        <begin position="36"/>
        <end position="58"/>
    </location>
</feature>
<dbReference type="GO" id="GO:0006813">
    <property type="term" value="P:potassium ion transport"/>
    <property type="evidence" value="ECO:0007669"/>
    <property type="project" value="InterPro"/>
</dbReference>
<dbReference type="PROSITE" id="PS51202">
    <property type="entry name" value="RCK_C"/>
    <property type="match status" value="1"/>
</dbReference>
<evidence type="ECO:0000256" key="3">
    <source>
        <dbReference type="ARBA" id="ARBA00022448"/>
    </source>
</evidence>
<organism evidence="10 11">
    <name type="scientific">Mesosutterella multiformis</name>
    <dbReference type="NCBI Taxonomy" id="2259133"/>
    <lineage>
        <taxon>Bacteria</taxon>
        <taxon>Pseudomonadati</taxon>
        <taxon>Pseudomonadota</taxon>
        <taxon>Betaproteobacteria</taxon>
        <taxon>Burkholderiales</taxon>
        <taxon>Sutterellaceae</taxon>
        <taxon>Mesosutterella</taxon>
    </lineage>
</organism>